<accession>A0ABX7GGW8</accession>
<reference evidence="1 2" key="1">
    <citation type="submission" date="2021-03" db="EMBL/GenBank/DDBJ databases">
        <title>P. granadensis CT364 genome publication.</title>
        <authorList>
            <person name="Stach J."/>
            <person name="Montero-Calasanz Md.C."/>
        </authorList>
    </citation>
    <scope>NUCLEOTIDE SEQUENCE [LARGE SCALE GENOMIC DNA]</scope>
    <source>
        <strain evidence="1 2">CT364</strain>
    </source>
</reference>
<sequence>MANQSADKSTSGDKAVTGVLDVKVNTEQKSLAAFQLIDILGSLVFQFGDASSTTGVVSTKFPKNEVGNELQHGAAGVDVSYSVEDKPVSWEGGKIKVAAKAGGGYEGTLQAVGPASGLSWTLSEGSFEITN</sequence>
<gene>
    <name evidence="1" type="ORF">JN757_00605</name>
</gene>
<keyword evidence="2" id="KW-1185">Reference proteome</keyword>
<dbReference type="EMBL" id="CP069352">
    <property type="protein sequence ID" value="QRK84312.1"/>
    <property type="molecule type" value="Genomic_DNA"/>
</dbReference>
<dbReference type="Proteomes" id="UP000663686">
    <property type="component" value="Chromosome"/>
</dbReference>
<dbReference type="RefSeq" id="WP_203420056.1">
    <property type="nucleotide sequence ID" value="NZ_CP069352.1"/>
</dbReference>
<organism evidence="1 2">
    <name type="scientific">Pseudomonas granadensis</name>
    <dbReference type="NCBI Taxonomy" id="1421430"/>
    <lineage>
        <taxon>Bacteria</taxon>
        <taxon>Pseudomonadati</taxon>
        <taxon>Pseudomonadota</taxon>
        <taxon>Gammaproteobacteria</taxon>
        <taxon>Pseudomonadales</taxon>
        <taxon>Pseudomonadaceae</taxon>
        <taxon>Pseudomonas</taxon>
    </lineage>
</organism>
<evidence type="ECO:0000313" key="1">
    <source>
        <dbReference type="EMBL" id="QRK84312.1"/>
    </source>
</evidence>
<evidence type="ECO:0000313" key="2">
    <source>
        <dbReference type="Proteomes" id="UP000663686"/>
    </source>
</evidence>
<name>A0ABX7GGW8_9PSED</name>
<protein>
    <submittedName>
        <fullName evidence="1">Uncharacterized protein</fullName>
    </submittedName>
</protein>
<proteinExistence type="predicted"/>